<name>A0AC35TWC0_9BILA</name>
<dbReference type="WBParaSite" id="RSKR_0000483100.1">
    <property type="protein sequence ID" value="RSKR_0000483100.1"/>
    <property type="gene ID" value="RSKR_0000483100"/>
</dbReference>
<evidence type="ECO:0000313" key="2">
    <source>
        <dbReference type="WBParaSite" id="RSKR_0000483100.1"/>
    </source>
</evidence>
<evidence type="ECO:0000313" key="1">
    <source>
        <dbReference type="Proteomes" id="UP000095286"/>
    </source>
</evidence>
<organism evidence="1 2">
    <name type="scientific">Rhabditophanes sp. KR3021</name>
    <dbReference type="NCBI Taxonomy" id="114890"/>
    <lineage>
        <taxon>Eukaryota</taxon>
        <taxon>Metazoa</taxon>
        <taxon>Ecdysozoa</taxon>
        <taxon>Nematoda</taxon>
        <taxon>Chromadorea</taxon>
        <taxon>Rhabditida</taxon>
        <taxon>Tylenchina</taxon>
        <taxon>Panagrolaimomorpha</taxon>
        <taxon>Strongyloidoidea</taxon>
        <taxon>Alloionematidae</taxon>
        <taxon>Rhabditophanes</taxon>
    </lineage>
</organism>
<sequence>MGQTNEGDDNVVMKFAIAPAITTKMAIVTDVLGCTHGISINIVKNQTQLNLDEEGNIQTLPQSDVTALIEKYIETQSTYLPNVPCLILNQSYPLTGNRECLDPKLITDLIQASLQLELTILDTINIPP</sequence>
<reference evidence="2" key="1">
    <citation type="submission" date="2016-11" db="UniProtKB">
        <authorList>
            <consortium name="WormBaseParasite"/>
        </authorList>
    </citation>
    <scope>IDENTIFICATION</scope>
    <source>
        <strain evidence="2">KR3021</strain>
    </source>
</reference>
<proteinExistence type="predicted"/>
<accession>A0AC35TWC0</accession>
<protein>
    <submittedName>
        <fullName evidence="2">Late endosomal/lysosomal adaptor and MAPK and MTOR activator 5</fullName>
    </submittedName>
</protein>
<dbReference type="Proteomes" id="UP000095286">
    <property type="component" value="Unplaced"/>
</dbReference>